<protein>
    <submittedName>
        <fullName evidence="1">Uncharacterized protein</fullName>
    </submittedName>
</protein>
<accession>W9YIY9</accession>
<dbReference type="GeneID" id="19170182"/>
<sequence length="88" mass="9808">MEATTATVASCGCSICEVFSNTSDDLSTAPHRKPLDAGRRMLHNLYDNGLNLTEEDENKVYEKLISLAEKDGLQDLKQTLEHLYESCD</sequence>
<keyword evidence="2" id="KW-1185">Reference proteome</keyword>
<evidence type="ECO:0000313" key="2">
    <source>
        <dbReference type="Proteomes" id="UP000019478"/>
    </source>
</evidence>
<dbReference type="AlphaFoldDB" id="W9YIY9"/>
<dbReference type="Proteomes" id="UP000019478">
    <property type="component" value="Unassembled WGS sequence"/>
</dbReference>
<gene>
    <name evidence="1" type="ORF">A1O3_06072</name>
</gene>
<evidence type="ECO:0000313" key="1">
    <source>
        <dbReference type="EMBL" id="EXJ82259.1"/>
    </source>
</evidence>
<reference evidence="1 2" key="1">
    <citation type="submission" date="2013-03" db="EMBL/GenBank/DDBJ databases">
        <title>The Genome Sequence of Capronia epimyces CBS 606.96.</title>
        <authorList>
            <consortium name="The Broad Institute Genomics Platform"/>
            <person name="Cuomo C."/>
            <person name="de Hoog S."/>
            <person name="Gorbushina A."/>
            <person name="Walker B."/>
            <person name="Young S.K."/>
            <person name="Zeng Q."/>
            <person name="Gargeya S."/>
            <person name="Fitzgerald M."/>
            <person name="Haas B."/>
            <person name="Abouelleil A."/>
            <person name="Allen A.W."/>
            <person name="Alvarado L."/>
            <person name="Arachchi H.M."/>
            <person name="Berlin A.M."/>
            <person name="Chapman S.B."/>
            <person name="Gainer-Dewar J."/>
            <person name="Goldberg J."/>
            <person name="Griggs A."/>
            <person name="Gujja S."/>
            <person name="Hansen M."/>
            <person name="Howarth C."/>
            <person name="Imamovic A."/>
            <person name="Ireland A."/>
            <person name="Larimer J."/>
            <person name="McCowan C."/>
            <person name="Murphy C."/>
            <person name="Pearson M."/>
            <person name="Poon T.W."/>
            <person name="Priest M."/>
            <person name="Roberts A."/>
            <person name="Saif S."/>
            <person name="Shea T."/>
            <person name="Sisk P."/>
            <person name="Sykes S."/>
            <person name="Wortman J."/>
            <person name="Nusbaum C."/>
            <person name="Birren B."/>
        </authorList>
    </citation>
    <scope>NUCLEOTIDE SEQUENCE [LARGE SCALE GENOMIC DNA]</scope>
    <source>
        <strain evidence="1 2">CBS 606.96</strain>
    </source>
</reference>
<proteinExistence type="predicted"/>
<name>W9YIY9_9EURO</name>
<dbReference type="HOGENOM" id="CLU_2589531_0_0_1"/>
<dbReference type="OrthoDB" id="4146637at2759"/>
<dbReference type="EMBL" id="AMGY01000005">
    <property type="protein sequence ID" value="EXJ82259.1"/>
    <property type="molecule type" value="Genomic_DNA"/>
</dbReference>
<comment type="caution">
    <text evidence="1">The sequence shown here is derived from an EMBL/GenBank/DDBJ whole genome shotgun (WGS) entry which is preliminary data.</text>
</comment>
<organism evidence="1 2">
    <name type="scientific">Capronia epimyces CBS 606.96</name>
    <dbReference type="NCBI Taxonomy" id="1182542"/>
    <lineage>
        <taxon>Eukaryota</taxon>
        <taxon>Fungi</taxon>
        <taxon>Dikarya</taxon>
        <taxon>Ascomycota</taxon>
        <taxon>Pezizomycotina</taxon>
        <taxon>Eurotiomycetes</taxon>
        <taxon>Chaetothyriomycetidae</taxon>
        <taxon>Chaetothyriales</taxon>
        <taxon>Herpotrichiellaceae</taxon>
        <taxon>Capronia</taxon>
    </lineage>
</organism>
<dbReference type="RefSeq" id="XP_007734382.1">
    <property type="nucleotide sequence ID" value="XM_007736192.1"/>
</dbReference>